<dbReference type="GO" id="GO:0033765">
    <property type="term" value="F:steroid dehydrogenase activity, acting on the CH-CH group of donors"/>
    <property type="evidence" value="ECO:0007669"/>
    <property type="project" value="UniProtKB-ARBA"/>
</dbReference>
<keyword evidence="2" id="KW-0285">Flavoprotein</keyword>
<dbReference type="Proteomes" id="UP000270112">
    <property type="component" value="Unassembled WGS sequence"/>
</dbReference>
<feature type="chain" id="PRO_5030078814" evidence="5">
    <location>
        <begin position="39"/>
        <end position="571"/>
    </location>
</feature>
<reference evidence="7 9" key="1">
    <citation type="journal article" date="2018" name="Elife">
        <title>Discovery and characterization of a prevalent human gut bacterial enzyme sufficient for the inactivation of a family of plant toxins.</title>
        <authorList>
            <person name="Koppel N."/>
            <person name="Bisanz J.E."/>
            <person name="Pandelia M.E."/>
            <person name="Turnbaugh P.J."/>
            <person name="Balskus E.P."/>
        </authorList>
    </citation>
    <scope>NUCLEOTIDE SEQUENCE [LARGE SCALE GENOMIC DNA]</scope>
    <source>
        <strain evidence="7 9">DSM 16107</strain>
    </source>
</reference>
<keyword evidence="4" id="KW-0560">Oxidoreductase</keyword>
<comment type="cofactor">
    <cofactor evidence="1">
        <name>FAD</name>
        <dbReference type="ChEBI" id="CHEBI:57692"/>
    </cofactor>
</comment>
<gene>
    <name evidence="7" type="ORF">C1876_01520</name>
    <name evidence="8" type="ORF">DMP09_00120</name>
</gene>
<dbReference type="PROSITE" id="PS51318">
    <property type="entry name" value="TAT"/>
    <property type="match status" value="1"/>
</dbReference>
<evidence type="ECO:0000313" key="8">
    <source>
        <dbReference type="EMBL" id="RNM43336.1"/>
    </source>
</evidence>
<feature type="domain" description="FAD-dependent oxidoreductase 2 FAD-binding" evidence="6">
    <location>
        <begin position="76"/>
        <end position="503"/>
    </location>
</feature>
<dbReference type="EMBL" id="PPTT01000002">
    <property type="protein sequence ID" value="RDB71457.1"/>
    <property type="molecule type" value="Genomic_DNA"/>
</dbReference>
<proteinExistence type="predicted"/>
<sequence>MQYNPSRRTFLKSTGIVAAGAAGAAAFGLSGCSASATAKEAASDETYPEGFSAKDYADSSVVFEPIDDIAEEKTYDIVVVGAGTSGLPAVLTALEEGASVACLQKEPTAIAQGGGDGGICLEESTEAGVLIWLQAWRESCNYRVNMDLARFFAYHSGETSMWMAKQSKAAGYPPADSWSLHFDFADGQYVTQTKNAFGVKPENNGNLVRALADYAASLGADMYYSTPGVQLVQDGERVTGVIGKAKDGSFIRFNAEKAVILATGDYQNNGSMIAKFAPDLARFTCKQTNKTGDGILMSAAAGGYMTPVGHSKQMHDMDAGPYMMIDIPFLAVNENGERFMNEEVPMHYWDEALRFQDAEDPGKFCRIFDNNYVETATSWGFKPTDRDSLLKYVPGAVENPTGVIKDLIDTHRCDTLDELADELGIPADNLKKSVERYNELCAQGADTDFGKQQQYLAPIIEPPFWGIHQWIRLTAMCCGIAVNGTYQVVDRENDPIPGLYAVGFGAGDLCGDGDWSLYMGNMSCGSCMTSGRYAVIHALTGDLVPSHPATWEETKNAEGYRKDEWLAARDA</sequence>
<keyword evidence="3" id="KW-0274">FAD</keyword>
<dbReference type="InterPro" id="IPR050315">
    <property type="entry name" value="FAD-oxidoreductase_2"/>
</dbReference>
<dbReference type="EMBL" id="QICC01000001">
    <property type="protein sequence ID" value="RNM43336.1"/>
    <property type="molecule type" value="Genomic_DNA"/>
</dbReference>
<evidence type="ECO:0000256" key="1">
    <source>
        <dbReference type="ARBA" id="ARBA00001974"/>
    </source>
</evidence>
<dbReference type="PRINTS" id="PR00411">
    <property type="entry name" value="PNDRDTASEI"/>
</dbReference>
<dbReference type="OrthoDB" id="9813348at2"/>
<dbReference type="InterPro" id="IPR027477">
    <property type="entry name" value="Succ_DH/fumarate_Rdtase_cat_sf"/>
</dbReference>
<organism evidence="8 10">
    <name type="scientific">Eggerthella sinensis</name>
    <dbReference type="NCBI Taxonomy" id="242230"/>
    <lineage>
        <taxon>Bacteria</taxon>
        <taxon>Bacillati</taxon>
        <taxon>Actinomycetota</taxon>
        <taxon>Coriobacteriia</taxon>
        <taxon>Eggerthellales</taxon>
        <taxon>Eggerthellaceae</taxon>
        <taxon>Eggerthella</taxon>
    </lineage>
</organism>
<comment type="caution">
    <text evidence="8">The sequence shown here is derived from an EMBL/GenBank/DDBJ whole genome shotgun (WGS) entry which is preliminary data.</text>
</comment>
<dbReference type="InterPro" id="IPR036188">
    <property type="entry name" value="FAD/NAD-bd_sf"/>
</dbReference>
<dbReference type="PROSITE" id="PS51257">
    <property type="entry name" value="PROKAR_LIPOPROTEIN"/>
    <property type="match status" value="1"/>
</dbReference>
<evidence type="ECO:0000313" key="9">
    <source>
        <dbReference type="Proteomes" id="UP000253817"/>
    </source>
</evidence>
<name>A0A3N0J2Y3_9ACTN</name>
<dbReference type="Gene3D" id="3.50.50.60">
    <property type="entry name" value="FAD/NAD(P)-binding domain"/>
    <property type="match status" value="1"/>
</dbReference>
<dbReference type="Proteomes" id="UP000253817">
    <property type="component" value="Unassembled WGS sequence"/>
</dbReference>
<feature type="signal peptide" evidence="5">
    <location>
        <begin position="1"/>
        <end position="38"/>
    </location>
</feature>
<evidence type="ECO:0000313" key="10">
    <source>
        <dbReference type="Proteomes" id="UP000270112"/>
    </source>
</evidence>
<dbReference type="Pfam" id="PF00890">
    <property type="entry name" value="FAD_binding_2"/>
    <property type="match status" value="1"/>
</dbReference>
<dbReference type="InterPro" id="IPR003953">
    <property type="entry name" value="FAD-dep_OxRdtase_2_FAD-bd"/>
</dbReference>
<evidence type="ECO:0000256" key="4">
    <source>
        <dbReference type="ARBA" id="ARBA00023002"/>
    </source>
</evidence>
<evidence type="ECO:0000259" key="6">
    <source>
        <dbReference type="Pfam" id="PF00890"/>
    </source>
</evidence>
<dbReference type="SUPFAM" id="SSF56425">
    <property type="entry name" value="Succinate dehydrogenase/fumarate reductase flavoprotein, catalytic domain"/>
    <property type="match status" value="1"/>
</dbReference>
<evidence type="ECO:0000256" key="2">
    <source>
        <dbReference type="ARBA" id="ARBA00022630"/>
    </source>
</evidence>
<dbReference type="AlphaFoldDB" id="A0A3N0J2Y3"/>
<dbReference type="PANTHER" id="PTHR43400:SF10">
    <property type="entry name" value="3-OXOSTEROID 1-DEHYDROGENASE"/>
    <property type="match status" value="1"/>
</dbReference>
<reference evidence="8" key="3">
    <citation type="journal article" date="2019" name="Microbiol. Resour. Announc.">
        <title>Draft Genome Sequences of Type Strains of Gordonibacter faecihominis, Paraeggerthella hongkongensis, Parvibacter caecicola,Slackia equolifaciens, Slackia faecicanis, and Slackia isoflavoniconvertens.</title>
        <authorList>
            <person name="Danylec N."/>
            <person name="Stoll D.A."/>
            <person name="Dotsch A."/>
            <person name="Huch M."/>
        </authorList>
    </citation>
    <scope>NUCLEOTIDE SEQUENCE</scope>
    <source>
        <strain evidence="8">DSM 16107</strain>
    </source>
</reference>
<dbReference type="InterPro" id="IPR006311">
    <property type="entry name" value="TAT_signal"/>
</dbReference>
<dbReference type="SUPFAM" id="SSF51905">
    <property type="entry name" value="FAD/NAD(P)-binding domain"/>
    <property type="match status" value="1"/>
</dbReference>
<evidence type="ECO:0000256" key="3">
    <source>
        <dbReference type="ARBA" id="ARBA00022827"/>
    </source>
</evidence>
<evidence type="ECO:0000313" key="7">
    <source>
        <dbReference type="EMBL" id="RDB71457.1"/>
    </source>
</evidence>
<accession>A0A3N0J2Y3</accession>
<reference evidence="10" key="2">
    <citation type="submission" date="2018-05" db="EMBL/GenBank/DDBJ databases">
        <title>Genome Sequencing of selected type strains of the family Eggerthellaceae.</title>
        <authorList>
            <person name="Danylec N."/>
            <person name="Stoll D.A."/>
            <person name="Doetsch A."/>
            <person name="Huch M."/>
        </authorList>
    </citation>
    <scope>NUCLEOTIDE SEQUENCE [LARGE SCALE GENOMIC DNA]</scope>
    <source>
        <strain evidence="10">DSM 16107</strain>
    </source>
</reference>
<dbReference type="PANTHER" id="PTHR43400">
    <property type="entry name" value="FUMARATE REDUCTASE"/>
    <property type="match status" value="1"/>
</dbReference>
<protein>
    <submittedName>
        <fullName evidence="8">FAD-binding protein</fullName>
    </submittedName>
</protein>
<keyword evidence="5" id="KW-0732">Signal</keyword>
<dbReference type="GO" id="GO:0008202">
    <property type="term" value="P:steroid metabolic process"/>
    <property type="evidence" value="ECO:0007669"/>
    <property type="project" value="UniProtKB-ARBA"/>
</dbReference>
<evidence type="ECO:0000256" key="5">
    <source>
        <dbReference type="SAM" id="SignalP"/>
    </source>
</evidence>
<keyword evidence="9" id="KW-1185">Reference proteome</keyword>
<dbReference type="Gene3D" id="3.90.700.10">
    <property type="entry name" value="Succinate dehydrogenase/fumarate reductase flavoprotein, catalytic domain"/>
    <property type="match status" value="1"/>
</dbReference>
<dbReference type="RefSeq" id="WP_114544964.1">
    <property type="nucleotide sequence ID" value="NZ_PPTT01000002.1"/>
</dbReference>